<evidence type="ECO:0000256" key="8">
    <source>
        <dbReference type="ARBA" id="ARBA00023242"/>
    </source>
</evidence>
<dbReference type="GO" id="GO:0006357">
    <property type="term" value="P:regulation of transcription by RNA polymerase II"/>
    <property type="evidence" value="ECO:0007669"/>
    <property type="project" value="TreeGrafter"/>
</dbReference>
<dbReference type="PANTHER" id="PTHR46011">
    <property type="entry name" value="NUCLEAR HORMONE RECEPTOR FAMILY MEMBER NHR-86-RELATED"/>
    <property type="match status" value="1"/>
</dbReference>
<dbReference type="GO" id="GO:0043565">
    <property type="term" value="F:sequence-specific DNA binding"/>
    <property type="evidence" value="ECO:0007669"/>
    <property type="project" value="InterPro"/>
</dbReference>
<dbReference type="InterPro" id="IPR001628">
    <property type="entry name" value="Znf_hrmn_rcpt"/>
</dbReference>
<reference evidence="11" key="1">
    <citation type="submission" date="2016-11" db="UniProtKB">
        <authorList>
            <consortium name="WormBaseParasite"/>
        </authorList>
    </citation>
    <scope>IDENTIFICATION</scope>
</reference>
<evidence type="ECO:0000256" key="6">
    <source>
        <dbReference type="ARBA" id="ARBA00023163"/>
    </source>
</evidence>
<dbReference type="Pfam" id="PF00105">
    <property type="entry name" value="zf-C4"/>
    <property type="match status" value="1"/>
</dbReference>
<dbReference type="PROSITE" id="PS51030">
    <property type="entry name" value="NUCLEAR_REC_DBD_2"/>
    <property type="match status" value="1"/>
</dbReference>
<dbReference type="Gene3D" id="3.30.50.10">
    <property type="entry name" value="Erythroid Transcription Factor GATA-1, subunit A"/>
    <property type="match status" value="1"/>
</dbReference>
<sequence length="90" mass="9682">MPAAAATQPNFLCLVCGDKSGGQHFGAEVCRACAAFFRRTVARKMKYICRYDDNCEVNKGALPGPTPLGPVLSRVFSPSTAIRKMSESVI</sequence>
<evidence type="ECO:0000256" key="3">
    <source>
        <dbReference type="ARBA" id="ARBA00022833"/>
    </source>
</evidence>
<evidence type="ECO:0000256" key="2">
    <source>
        <dbReference type="ARBA" id="ARBA00022771"/>
    </source>
</evidence>
<keyword evidence="10" id="KW-1185">Reference proteome</keyword>
<evidence type="ECO:0000256" key="7">
    <source>
        <dbReference type="ARBA" id="ARBA00023170"/>
    </source>
</evidence>
<evidence type="ECO:0000256" key="5">
    <source>
        <dbReference type="ARBA" id="ARBA00023125"/>
    </source>
</evidence>
<proteinExistence type="predicted"/>
<dbReference type="PROSITE" id="PS00031">
    <property type="entry name" value="NUCLEAR_REC_DBD_1"/>
    <property type="match status" value="1"/>
</dbReference>
<evidence type="ECO:0000256" key="4">
    <source>
        <dbReference type="ARBA" id="ARBA00023015"/>
    </source>
</evidence>
<dbReference type="SMART" id="SM00399">
    <property type="entry name" value="ZnF_C4"/>
    <property type="match status" value="1"/>
</dbReference>
<evidence type="ECO:0000259" key="9">
    <source>
        <dbReference type="PROSITE" id="PS51030"/>
    </source>
</evidence>
<dbReference type="SUPFAM" id="SSF57716">
    <property type="entry name" value="Glucocorticoid receptor-like (DNA-binding domain)"/>
    <property type="match status" value="1"/>
</dbReference>
<keyword evidence="8" id="KW-0539">Nucleus</keyword>
<organism evidence="10 11">
    <name type="scientific">Steinernema glaseri</name>
    <dbReference type="NCBI Taxonomy" id="37863"/>
    <lineage>
        <taxon>Eukaryota</taxon>
        <taxon>Metazoa</taxon>
        <taxon>Ecdysozoa</taxon>
        <taxon>Nematoda</taxon>
        <taxon>Chromadorea</taxon>
        <taxon>Rhabditida</taxon>
        <taxon>Tylenchina</taxon>
        <taxon>Panagrolaimomorpha</taxon>
        <taxon>Strongyloidoidea</taxon>
        <taxon>Steinernematidae</taxon>
        <taxon>Steinernema</taxon>
    </lineage>
</organism>
<dbReference type="GO" id="GO:0005634">
    <property type="term" value="C:nucleus"/>
    <property type="evidence" value="ECO:0007669"/>
    <property type="project" value="TreeGrafter"/>
</dbReference>
<keyword evidence="2" id="KW-0863">Zinc-finger</keyword>
<dbReference type="InterPro" id="IPR013088">
    <property type="entry name" value="Znf_NHR/GATA"/>
</dbReference>
<name>A0A1I7ZDR7_9BILA</name>
<keyword evidence="1" id="KW-0479">Metal-binding</keyword>
<keyword evidence="4" id="KW-0805">Transcription regulation</keyword>
<evidence type="ECO:0000313" key="10">
    <source>
        <dbReference type="Proteomes" id="UP000095287"/>
    </source>
</evidence>
<dbReference type="PANTHER" id="PTHR46011:SF32">
    <property type="entry name" value="NUCLEAR HORMONE RECEPTOR FAMILY"/>
    <property type="match status" value="1"/>
</dbReference>
<dbReference type="PRINTS" id="PR00047">
    <property type="entry name" value="STROIDFINGER"/>
</dbReference>
<keyword evidence="5" id="KW-0238">DNA-binding</keyword>
<dbReference type="GO" id="GO:0003700">
    <property type="term" value="F:DNA-binding transcription factor activity"/>
    <property type="evidence" value="ECO:0007669"/>
    <property type="project" value="InterPro"/>
</dbReference>
<feature type="domain" description="Nuclear receptor" evidence="9">
    <location>
        <begin position="10"/>
        <end position="59"/>
    </location>
</feature>
<evidence type="ECO:0000256" key="1">
    <source>
        <dbReference type="ARBA" id="ARBA00022723"/>
    </source>
</evidence>
<protein>
    <submittedName>
        <fullName evidence="11">Nuclear receptor domain-containing protein</fullName>
    </submittedName>
</protein>
<dbReference type="WBParaSite" id="L893_g25161.t1">
    <property type="protein sequence ID" value="L893_g25161.t1"/>
    <property type="gene ID" value="L893_g25161"/>
</dbReference>
<dbReference type="Proteomes" id="UP000095287">
    <property type="component" value="Unplaced"/>
</dbReference>
<keyword evidence="3" id="KW-0862">Zinc</keyword>
<evidence type="ECO:0000313" key="11">
    <source>
        <dbReference type="WBParaSite" id="L893_g25161.t1"/>
    </source>
</evidence>
<dbReference type="AlphaFoldDB" id="A0A1I7ZDR7"/>
<keyword evidence="7" id="KW-0675">Receptor</keyword>
<dbReference type="GO" id="GO:0008270">
    <property type="term" value="F:zinc ion binding"/>
    <property type="evidence" value="ECO:0007669"/>
    <property type="project" value="UniProtKB-KW"/>
</dbReference>
<accession>A0A1I7ZDR7</accession>
<keyword evidence="6" id="KW-0804">Transcription</keyword>